<reference evidence="4 5" key="1">
    <citation type="submission" date="2022-06" db="EMBL/GenBank/DDBJ databases">
        <title>Genomic Encyclopedia of Archaeal and Bacterial Type Strains, Phase II (KMG-II): from individual species to whole genera.</title>
        <authorList>
            <person name="Goeker M."/>
        </authorList>
    </citation>
    <scope>NUCLEOTIDE SEQUENCE [LARGE SCALE GENOMIC DNA]</scope>
    <source>
        <strain evidence="4 5">DSM 45037</strain>
    </source>
</reference>
<comment type="caution">
    <text evidence="4">The sequence shown here is derived from an EMBL/GenBank/DDBJ whole genome shotgun (WGS) entry which is preliminary data.</text>
</comment>
<evidence type="ECO:0000259" key="3">
    <source>
        <dbReference type="Pfam" id="PF13810"/>
    </source>
</evidence>
<protein>
    <recommendedName>
        <fullName evidence="3">DUF4185 domain-containing protein</fullName>
    </recommendedName>
</protein>
<feature type="chain" id="PRO_5045995672" description="DUF4185 domain-containing protein" evidence="2">
    <location>
        <begin position="23"/>
        <end position="425"/>
    </location>
</feature>
<feature type="compositionally biased region" description="Polar residues" evidence="1">
    <location>
        <begin position="70"/>
        <end position="95"/>
    </location>
</feature>
<evidence type="ECO:0000313" key="4">
    <source>
        <dbReference type="EMBL" id="MCP2161144.1"/>
    </source>
</evidence>
<evidence type="ECO:0000313" key="5">
    <source>
        <dbReference type="Proteomes" id="UP001205740"/>
    </source>
</evidence>
<feature type="domain" description="DUF4185" evidence="3">
    <location>
        <begin position="92"/>
        <end position="416"/>
    </location>
</feature>
<sequence>MMRRMRGVTLTTVLTLTTGVLAAVTVAAPASAAPCGNSGILGSSLGGLFGSAFPGGFGSSGGLLGKSSDQQDLPSLGNGPTQTVRWVTGPRSPNRTDTRFGITGTDLGIGWDNGSGQTLMAFGDTFGDCNAPTQQWRHNVVLRTNDKDPSNGVDVPDGVAGDVRSGASVSAARPRFANEALPAVGVSGAEITTIPTAAIAIDGVQYMNIMSVRQWGAPGRWVTNYSIIATSRDNGQTWTTDPRTIRLNLPASVPGVEQIDDSNGKYQVNAYLRGRDGFVYQYGTPNGRFGAAFLCRFAPQDILDLTKYTYWDGKGWSPDTTKSEKVVTEPVGEMSVSWNDRLQRYVMLYGQETSGSLVLRTATAPQGPWSAPVTLLSSRQYSGVYAPYIYPTSGGDSRYLYFTASRWQDYNVMMLRTDLSQLALG</sequence>
<dbReference type="EMBL" id="JAMTCG010000004">
    <property type="protein sequence ID" value="MCP2161144.1"/>
    <property type="molecule type" value="Genomic_DNA"/>
</dbReference>
<proteinExistence type="predicted"/>
<organism evidence="4 5">
    <name type="scientific">Williamsia serinedens</name>
    <dbReference type="NCBI Taxonomy" id="391736"/>
    <lineage>
        <taxon>Bacteria</taxon>
        <taxon>Bacillati</taxon>
        <taxon>Actinomycetota</taxon>
        <taxon>Actinomycetes</taxon>
        <taxon>Mycobacteriales</taxon>
        <taxon>Nocardiaceae</taxon>
        <taxon>Williamsia</taxon>
    </lineage>
</organism>
<dbReference type="Pfam" id="PF13810">
    <property type="entry name" value="DUF4185"/>
    <property type="match status" value="1"/>
</dbReference>
<evidence type="ECO:0000256" key="2">
    <source>
        <dbReference type="SAM" id="SignalP"/>
    </source>
</evidence>
<evidence type="ECO:0000256" key="1">
    <source>
        <dbReference type="SAM" id="MobiDB-lite"/>
    </source>
</evidence>
<feature type="signal peptide" evidence="2">
    <location>
        <begin position="1"/>
        <end position="22"/>
    </location>
</feature>
<keyword evidence="5" id="KW-1185">Reference proteome</keyword>
<feature type="region of interest" description="Disordered" evidence="1">
    <location>
        <begin position="63"/>
        <end position="101"/>
    </location>
</feature>
<gene>
    <name evidence="4" type="ORF">LX12_002339</name>
</gene>
<name>A0ABT1H1M2_9NOCA</name>
<dbReference type="InterPro" id="IPR025442">
    <property type="entry name" value="DUF4185"/>
</dbReference>
<dbReference type="Proteomes" id="UP001205740">
    <property type="component" value="Unassembled WGS sequence"/>
</dbReference>
<accession>A0ABT1H1M2</accession>
<keyword evidence="2" id="KW-0732">Signal</keyword>